<dbReference type="Proteomes" id="UP001283361">
    <property type="component" value="Unassembled WGS sequence"/>
</dbReference>
<proteinExistence type="predicted"/>
<protein>
    <submittedName>
        <fullName evidence="1">Uncharacterized protein</fullName>
    </submittedName>
</protein>
<organism evidence="1 2">
    <name type="scientific">Elysia crispata</name>
    <name type="common">lettuce slug</name>
    <dbReference type="NCBI Taxonomy" id="231223"/>
    <lineage>
        <taxon>Eukaryota</taxon>
        <taxon>Metazoa</taxon>
        <taxon>Spiralia</taxon>
        <taxon>Lophotrochozoa</taxon>
        <taxon>Mollusca</taxon>
        <taxon>Gastropoda</taxon>
        <taxon>Heterobranchia</taxon>
        <taxon>Euthyneura</taxon>
        <taxon>Panpulmonata</taxon>
        <taxon>Sacoglossa</taxon>
        <taxon>Placobranchoidea</taxon>
        <taxon>Plakobranchidae</taxon>
        <taxon>Elysia</taxon>
    </lineage>
</organism>
<dbReference type="EMBL" id="JAWDGP010004155">
    <property type="protein sequence ID" value="KAK3767369.1"/>
    <property type="molecule type" value="Genomic_DNA"/>
</dbReference>
<evidence type="ECO:0000313" key="2">
    <source>
        <dbReference type="Proteomes" id="UP001283361"/>
    </source>
</evidence>
<name>A0AAE1DE56_9GAST</name>
<evidence type="ECO:0000313" key="1">
    <source>
        <dbReference type="EMBL" id="KAK3767369.1"/>
    </source>
</evidence>
<keyword evidence="2" id="KW-1185">Reference proteome</keyword>
<dbReference type="AlphaFoldDB" id="A0AAE1DE56"/>
<accession>A0AAE1DE56</accession>
<reference evidence="1" key="1">
    <citation type="journal article" date="2023" name="G3 (Bethesda)">
        <title>A reference genome for the long-term kleptoplast-retaining sea slug Elysia crispata morphotype clarki.</title>
        <authorList>
            <person name="Eastman K.E."/>
            <person name="Pendleton A.L."/>
            <person name="Shaikh M.A."/>
            <person name="Suttiyut T."/>
            <person name="Ogas R."/>
            <person name="Tomko P."/>
            <person name="Gavelis G."/>
            <person name="Widhalm J.R."/>
            <person name="Wisecaver J.H."/>
        </authorList>
    </citation>
    <scope>NUCLEOTIDE SEQUENCE</scope>
    <source>
        <strain evidence="1">ECLA1</strain>
    </source>
</reference>
<comment type="caution">
    <text evidence="1">The sequence shown here is derived from an EMBL/GenBank/DDBJ whole genome shotgun (WGS) entry which is preliminary data.</text>
</comment>
<gene>
    <name evidence="1" type="ORF">RRG08_039185</name>
</gene>
<sequence>MLIARAMSTTHLLYSQSGENSLNLRNTQLPASSQVGSKNSWLVKIPGNLLRARMTSKSWSTRLATRVHQQSRKVSFAYLTFLVSSKKVNGCLFKILGALDALRTKEWNVESLLRWNDSTAVVSSKSPENRYPKDMVIGARKSSPAGSILQSPAACMALITSLHRAACPGYKRVIILQAVGHGEM</sequence>